<dbReference type="InterPro" id="IPR018168">
    <property type="entry name" value="Ubi_Hdrlase_CS"/>
</dbReference>
<organism evidence="14 15">
    <name type="scientific">Batillaria attramentaria</name>
    <dbReference type="NCBI Taxonomy" id="370345"/>
    <lineage>
        <taxon>Eukaryota</taxon>
        <taxon>Metazoa</taxon>
        <taxon>Spiralia</taxon>
        <taxon>Lophotrochozoa</taxon>
        <taxon>Mollusca</taxon>
        <taxon>Gastropoda</taxon>
        <taxon>Caenogastropoda</taxon>
        <taxon>Sorbeoconcha</taxon>
        <taxon>Cerithioidea</taxon>
        <taxon>Batillariidae</taxon>
        <taxon>Batillaria</taxon>
    </lineage>
</organism>
<dbReference type="Proteomes" id="UP001519460">
    <property type="component" value="Unassembled WGS sequence"/>
</dbReference>
<evidence type="ECO:0000256" key="12">
    <source>
        <dbReference type="HAMAP-Rule" id="MF_03193"/>
    </source>
</evidence>
<evidence type="ECO:0000256" key="11">
    <source>
        <dbReference type="ARBA" id="ARBA00023136"/>
    </source>
</evidence>
<reference evidence="14 15" key="1">
    <citation type="journal article" date="2023" name="Sci. Data">
        <title>Genome assembly of the Korean intertidal mud-creeper Batillaria attramentaria.</title>
        <authorList>
            <person name="Patra A.K."/>
            <person name="Ho P.T."/>
            <person name="Jun S."/>
            <person name="Lee S.J."/>
            <person name="Kim Y."/>
            <person name="Won Y.J."/>
        </authorList>
    </citation>
    <scope>NUCLEOTIDE SEQUENCE [LARGE SCALE GENOMIC DNA]</scope>
    <source>
        <strain evidence="14">Wonlab-2016</strain>
    </source>
</reference>
<evidence type="ECO:0000313" key="14">
    <source>
        <dbReference type="EMBL" id="KAK7504276.1"/>
    </source>
</evidence>
<dbReference type="InterPro" id="IPR002938">
    <property type="entry name" value="FAD-bd"/>
</dbReference>
<dbReference type="GO" id="GO:0016712">
    <property type="term" value="F:oxidoreductase activity, acting on paired donors, with incorporation or reduction of molecular oxygen, reduced flavin or flavoprotein as one donor, and incorporation of one atom of oxygen"/>
    <property type="evidence" value="ECO:0007669"/>
    <property type="project" value="UniProtKB-UniRule"/>
</dbReference>
<gene>
    <name evidence="14" type="ORF">BaRGS_00004580</name>
</gene>
<dbReference type="FunFam" id="3.30.9.10:FF:000111">
    <property type="entry name" value="Ubiquinone biosynthesis monooxygenase COQ6, mitochondrial"/>
    <property type="match status" value="1"/>
</dbReference>
<keyword evidence="15" id="KW-1185">Reference proteome</keyword>
<comment type="subunit">
    <text evidence="12">Component of a multi-subunit COQ enzyme complex.</text>
</comment>
<dbReference type="PANTHER" id="PTHR43876">
    <property type="entry name" value="UBIQUINONE BIOSYNTHESIS MONOOXYGENASE COQ6, MITOCHONDRIAL"/>
    <property type="match status" value="1"/>
</dbReference>
<dbReference type="FunFam" id="3.50.50.60:FF:000086">
    <property type="entry name" value="Ubiquinone biosynthesis monooxygenase COQ6, mitochondrial"/>
    <property type="match status" value="1"/>
</dbReference>
<dbReference type="HAMAP" id="MF_03193">
    <property type="entry name" value="COQ6_monooxygenase"/>
    <property type="match status" value="1"/>
</dbReference>
<evidence type="ECO:0000259" key="13">
    <source>
        <dbReference type="Pfam" id="PF01494"/>
    </source>
</evidence>
<evidence type="ECO:0000256" key="3">
    <source>
        <dbReference type="ARBA" id="ARBA00022630"/>
    </source>
</evidence>
<dbReference type="FunFam" id="3.50.50.60:FF:000021">
    <property type="entry name" value="Ubiquinone biosynthesis monooxygenase COQ6"/>
    <property type="match status" value="1"/>
</dbReference>
<name>A0ABD0LYH7_9CAEN</name>
<dbReference type="PROSITE" id="PS01304">
    <property type="entry name" value="UBIH"/>
    <property type="match status" value="1"/>
</dbReference>
<evidence type="ECO:0000256" key="6">
    <source>
        <dbReference type="ARBA" id="ARBA00022827"/>
    </source>
</evidence>
<dbReference type="NCBIfam" id="TIGR01988">
    <property type="entry name" value="Ubi-OHases"/>
    <property type="match status" value="1"/>
</dbReference>
<dbReference type="EC" id="1.14.15.45" evidence="12"/>
<dbReference type="AlphaFoldDB" id="A0ABD0LYH7"/>
<comment type="cofactor">
    <cofactor evidence="1 12">
        <name>FAD</name>
        <dbReference type="ChEBI" id="CHEBI:57692"/>
    </cofactor>
</comment>
<evidence type="ECO:0000256" key="4">
    <source>
        <dbReference type="ARBA" id="ARBA00022688"/>
    </source>
</evidence>
<dbReference type="InterPro" id="IPR051205">
    <property type="entry name" value="UbiH/COQ6_monooxygenase"/>
</dbReference>
<keyword evidence="10 12" id="KW-0496">Mitochondrion</keyword>
<dbReference type="GO" id="GO:0120538">
    <property type="term" value="F:2-methoxy-6-polyprenolphenol 4-hydroxylase activity"/>
    <property type="evidence" value="ECO:0007669"/>
    <property type="project" value="UniProtKB-EC"/>
</dbReference>
<dbReference type="InterPro" id="IPR000689">
    <property type="entry name" value="UbQ_mOase_COQ6"/>
</dbReference>
<evidence type="ECO:0000256" key="5">
    <source>
        <dbReference type="ARBA" id="ARBA00022792"/>
    </source>
</evidence>
<keyword evidence="3 12" id="KW-0285">Flavoprotein</keyword>
<keyword evidence="6 12" id="KW-0274">FAD</keyword>
<dbReference type="InterPro" id="IPR010971">
    <property type="entry name" value="UbiH/COQ6"/>
</dbReference>
<comment type="pathway">
    <text evidence="12">Cofactor biosynthesis; ubiquinone biosynthesis.</text>
</comment>
<dbReference type="PRINTS" id="PR00420">
    <property type="entry name" value="RNGMNOXGNASE"/>
</dbReference>
<protein>
    <recommendedName>
        <fullName evidence="12">Ubiquinone biosynthesis monooxygenase COQ6, mitochondrial</fullName>
        <ecNumber evidence="12">1.14.15.45</ecNumber>
    </recommendedName>
    <alternativeName>
        <fullName evidence="12">2-methoxy-6-polyprenolphenol 4-hydroxylase</fullName>
        <ecNumber evidence="12">1.14.15.46</ecNumber>
    </alternativeName>
</protein>
<dbReference type="SUPFAM" id="SSF51905">
    <property type="entry name" value="FAD/NAD(P)-binding domain"/>
    <property type="match status" value="1"/>
</dbReference>
<evidence type="ECO:0000256" key="10">
    <source>
        <dbReference type="ARBA" id="ARBA00023128"/>
    </source>
</evidence>
<comment type="catalytic activity">
    <reaction evidence="12">
        <text>a 4-hydroxy-3-(all-trans-polyprenyl)benzoate + 2 reduced [2Fe-2S]-[ferredoxin] + O2 + 2 H(+) = a 3,4-dihydroxy-5-(all-trans-polyprenyl)benzoate + 2 oxidized [2Fe-2S]-[ferredoxin] + H2O</text>
        <dbReference type="Rhea" id="RHEA:81195"/>
        <dbReference type="Rhea" id="RHEA-COMP:9514"/>
        <dbReference type="Rhea" id="RHEA-COMP:10000"/>
        <dbReference type="Rhea" id="RHEA-COMP:10001"/>
        <dbReference type="Rhea" id="RHEA-COMP:10930"/>
        <dbReference type="ChEBI" id="CHEBI:15377"/>
        <dbReference type="ChEBI" id="CHEBI:15378"/>
        <dbReference type="ChEBI" id="CHEBI:15379"/>
        <dbReference type="ChEBI" id="CHEBI:33737"/>
        <dbReference type="ChEBI" id="CHEBI:33738"/>
        <dbReference type="ChEBI" id="CHEBI:64694"/>
        <dbReference type="ChEBI" id="CHEBI:78396"/>
        <dbReference type="EC" id="1.14.15.45"/>
    </reaction>
</comment>
<comment type="similarity">
    <text evidence="2 12">Belongs to the UbiH/COQ6 family.</text>
</comment>
<dbReference type="InterPro" id="IPR036188">
    <property type="entry name" value="FAD/NAD-bd_sf"/>
</dbReference>
<accession>A0ABD0LYH7</accession>
<keyword evidence="8 12" id="KW-0560">Oxidoreductase</keyword>
<evidence type="ECO:0000256" key="1">
    <source>
        <dbReference type="ARBA" id="ARBA00001974"/>
    </source>
</evidence>
<evidence type="ECO:0000256" key="9">
    <source>
        <dbReference type="ARBA" id="ARBA00023033"/>
    </source>
</evidence>
<dbReference type="GO" id="GO:0031314">
    <property type="term" value="C:extrinsic component of mitochondrial inner membrane"/>
    <property type="evidence" value="ECO:0007669"/>
    <property type="project" value="UniProtKB-UniRule"/>
</dbReference>
<dbReference type="EC" id="1.14.15.46" evidence="12"/>
<sequence length="469" mass="51516">MALSVFLRRCCVRGEQELRRHLCSAATARDSDNADIVIAGGGMVGASMACSLAYNDCFADKRIVLLESAPDKGDFKLPERYSNRTCALNPSTATLLSTFGAWQEIEQMRCQPVRRMQVWDSCSDSMIAFSQEDMTEPLAHIVENDVILGAIMRCLRKAPNKVDVRFQASAKAYHIPSVAEDGESTKHPFVRVELQDGQLLDTKLLIGADGAQSGVRSAAKLHSLSWSYRQSAVVATLKLADATDNTVAWQRFLPTGPIAFLPLSDEFSSLVWTTTPDEAKHLLQIPEESFVDAVNDAVWHDRDKNEFADKAIDAVTTFLQNIVPGGTAIRQLPPTVIGVEEKSRASFPLQLVHASHYVRPRVALIGDAAHRLHPLAGQGVNLGFGDVECLTQVLEQAVFSGSDLGSLNHLLTYETERQRHNLPVLATIDGLQRLYSTDFTPVVMLRSIGLSTVNSLTMLKKFIIQRASA</sequence>
<proteinExistence type="inferred from homology"/>
<keyword evidence="7" id="KW-0809">Transit peptide</keyword>
<evidence type="ECO:0000256" key="7">
    <source>
        <dbReference type="ARBA" id="ARBA00022946"/>
    </source>
</evidence>
<keyword evidence="9 12" id="KW-0503">Monooxygenase</keyword>
<dbReference type="PANTHER" id="PTHR43876:SF7">
    <property type="entry name" value="UBIQUINONE BIOSYNTHESIS MONOOXYGENASE COQ6, MITOCHONDRIAL"/>
    <property type="match status" value="1"/>
</dbReference>
<keyword evidence="4 12" id="KW-0831">Ubiquinone biosynthesis</keyword>
<comment type="caution">
    <text evidence="14">The sequence shown here is derived from an EMBL/GenBank/DDBJ whole genome shotgun (WGS) entry which is preliminary data.</text>
</comment>
<dbReference type="GO" id="GO:0106364">
    <property type="term" value="F:4-hydroxy-3-all-trans-polyprenylbenzoate oxygenase activity"/>
    <property type="evidence" value="ECO:0007669"/>
    <property type="project" value="UniProtKB-EC"/>
</dbReference>
<dbReference type="EMBL" id="JACVVK020000016">
    <property type="protein sequence ID" value="KAK7504276.1"/>
    <property type="molecule type" value="Genomic_DNA"/>
</dbReference>
<comment type="subcellular location">
    <subcellularLocation>
        <location evidence="12">Mitochondrion inner membrane</location>
        <topology evidence="12">Peripheral membrane protein</topology>
        <orientation evidence="12">Matrix side</orientation>
    </subcellularLocation>
</comment>
<keyword evidence="11 12" id="KW-0472">Membrane</keyword>
<comment type="function">
    <text evidence="12">FAD-dependent monooxygenase required for two non-consecutive steps during ubiquinone biosynthesis. Required for the C5-ring hydroxylation during ubiquinone biosynthesis by catalyzing the hydroxylation of 4-hydroxy-3-(all-trans-polyprenyl)benzoic acid to 3,4-dihydroxy-5-(all-trans-polyprenyl)benzoic acid. Also acts downstream of coq4, for the C1-hydroxylation during ubiquinone biosynthesis by catalyzing the hydroxylation of 2-methoxy-6-(all-trans-polyprenyl)phenol to 2-methoxy-6-(all-trans-polyprenyl)benzene-1,4-diol. The electrons required for the hydroxylation reaction are funneled indirectly to coq6 from NADPH via a ferredoxin/ferredoxin reductase system.</text>
</comment>
<dbReference type="Pfam" id="PF01494">
    <property type="entry name" value="FAD_binding_3"/>
    <property type="match status" value="1"/>
</dbReference>
<keyword evidence="5 12" id="KW-0999">Mitochondrion inner membrane</keyword>
<dbReference type="Gene3D" id="3.50.50.60">
    <property type="entry name" value="FAD/NAD(P)-binding domain"/>
    <property type="match status" value="2"/>
</dbReference>
<dbReference type="NCBIfam" id="TIGR01989">
    <property type="entry name" value="COQ6"/>
    <property type="match status" value="1"/>
</dbReference>
<evidence type="ECO:0000256" key="8">
    <source>
        <dbReference type="ARBA" id="ARBA00023002"/>
    </source>
</evidence>
<evidence type="ECO:0000256" key="2">
    <source>
        <dbReference type="ARBA" id="ARBA00005349"/>
    </source>
</evidence>
<comment type="catalytic activity">
    <reaction evidence="12">
        <text>a 2-methoxy-6-(all-trans-polyprenyl)phenol + 2 reduced [2Fe-2S]-[ferredoxin] + O2 + 2 H(+) = a 2-methoxy-6-(all-trans-polyprenyl)benzene-1,4-diol + 2 oxidized [2Fe-2S]-[ferredoxin] + H2O</text>
        <dbReference type="Rhea" id="RHEA:81183"/>
        <dbReference type="Rhea" id="RHEA-COMP:9551"/>
        <dbReference type="Rhea" id="RHEA-COMP:10000"/>
        <dbReference type="Rhea" id="RHEA-COMP:10001"/>
        <dbReference type="Rhea" id="RHEA-COMP:10858"/>
        <dbReference type="ChEBI" id="CHEBI:15377"/>
        <dbReference type="ChEBI" id="CHEBI:15378"/>
        <dbReference type="ChEBI" id="CHEBI:15379"/>
        <dbReference type="ChEBI" id="CHEBI:33737"/>
        <dbReference type="ChEBI" id="CHEBI:33738"/>
        <dbReference type="ChEBI" id="CHEBI:62731"/>
        <dbReference type="ChEBI" id="CHEBI:84166"/>
        <dbReference type="EC" id="1.14.15.46"/>
    </reaction>
</comment>
<feature type="domain" description="FAD-binding" evidence="13">
    <location>
        <begin position="34"/>
        <end position="420"/>
    </location>
</feature>
<evidence type="ECO:0000313" key="15">
    <source>
        <dbReference type="Proteomes" id="UP001519460"/>
    </source>
</evidence>